<reference evidence="3" key="1">
    <citation type="journal article" date="2019" name="Int. J. Syst. Evol. Microbiol.">
        <title>The Global Catalogue of Microorganisms (GCM) 10K type strain sequencing project: providing services to taxonomists for standard genome sequencing and annotation.</title>
        <authorList>
            <consortium name="The Broad Institute Genomics Platform"/>
            <consortium name="The Broad Institute Genome Sequencing Center for Infectious Disease"/>
            <person name="Wu L."/>
            <person name="Ma J."/>
        </authorList>
    </citation>
    <scope>NUCLEOTIDE SEQUENCE [LARGE SCALE GENOMIC DNA]</scope>
    <source>
        <strain evidence="3">CGMCC 4.7020</strain>
    </source>
</reference>
<keyword evidence="1" id="KW-0472">Membrane</keyword>
<comment type="caution">
    <text evidence="2">The sequence shown here is derived from an EMBL/GenBank/DDBJ whole genome shotgun (WGS) entry which is preliminary data.</text>
</comment>
<organism evidence="2 3">
    <name type="scientific">Streptomyces kaempferi</name>
    <dbReference type="NCBI Taxonomy" id="333725"/>
    <lineage>
        <taxon>Bacteria</taxon>
        <taxon>Bacillati</taxon>
        <taxon>Actinomycetota</taxon>
        <taxon>Actinomycetes</taxon>
        <taxon>Kitasatosporales</taxon>
        <taxon>Streptomycetaceae</taxon>
        <taxon>Streptomyces</taxon>
    </lineage>
</organism>
<gene>
    <name evidence="2" type="ORF">ACFQ5X_01010</name>
</gene>
<evidence type="ECO:0000313" key="2">
    <source>
        <dbReference type="EMBL" id="MFD1304423.1"/>
    </source>
</evidence>
<accession>A0ABW3X859</accession>
<keyword evidence="1" id="KW-0812">Transmembrane</keyword>
<feature type="transmembrane region" description="Helical" evidence="1">
    <location>
        <begin position="12"/>
        <end position="34"/>
    </location>
</feature>
<name>A0ABW3X859_9ACTN</name>
<evidence type="ECO:0008006" key="4">
    <source>
        <dbReference type="Google" id="ProtNLM"/>
    </source>
</evidence>
<dbReference type="EMBL" id="JBHTMM010000001">
    <property type="protein sequence ID" value="MFD1304423.1"/>
    <property type="molecule type" value="Genomic_DNA"/>
</dbReference>
<dbReference type="RefSeq" id="WP_329289366.1">
    <property type="nucleotide sequence ID" value="NZ_JBHSKH010000011.1"/>
</dbReference>
<keyword evidence="1" id="KW-1133">Transmembrane helix</keyword>
<sequence>MIRRWPATVGVNLLLGIPGVVPIWLLWFLAANWIDPEPTENDGTALWLVIVVPVVGLYALLWLVTNRALARRTSLAARSYWLLSVVGTLLPTTALVLIRP</sequence>
<feature type="transmembrane region" description="Helical" evidence="1">
    <location>
        <begin position="77"/>
        <end position="98"/>
    </location>
</feature>
<proteinExistence type="predicted"/>
<feature type="transmembrane region" description="Helical" evidence="1">
    <location>
        <begin position="46"/>
        <end position="65"/>
    </location>
</feature>
<protein>
    <recommendedName>
        <fullName evidence="4">Integral membrane protein</fullName>
    </recommendedName>
</protein>
<dbReference type="Proteomes" id="UP001597058">
    <property type="component" value="Unassembled WGS sequence"/>
</dbReference>
<evidence type="ECO:0000313" key="3">
    <source>
        <dbReference type="Proteomes" id="UP001597058"/>
    </source>
</evidence>
<evidence type="ECO:0000256" key="1">
    <source>
        <dbReference type="SAM" id="Phobius"/>
    </source>
</evidence>
<keyword evidence="3" id="KW-1185">Reference proteome</keyword>